<keyword evidence="6 8" id="KW-0346">Stress response</keyword>
<evidence type="ECO:0000256" key="2">
    <source>
        <dbReference type="ARBA" id="ARBA00007381"/>
    </source>
</evidence>
<evidence type="ECO:0000256" key="9">
    <source>
        <dbReference type="RuleBase" id="RU003322"/>
    </source>
</evidence>
<dbReference type="HAMAP" id="MF_00332">
    <property type="entry name" value="DnaK"/>
    <property type="match status" value="1"/>
</dbReference>
<dbReference type="PATRIC" id="fig|229920.5.peg.2668"/>
<dbReference type="InterPro" id="IPR043129">
    <property type="entry name" value="ATPase_NBD"/>
</dbReference>
<dbReference type="FunFam" id="3.90.640.10:FF:000003">
    <property type="entry name" value="Molecular chaperone DnaK"/>
    <property type="match status" value="1"/>
</dbReference>
<evidence type="ECO:0000256" key="8">
    <source>
        <dbReference type="HAMAP-Rule" id="MF_00332"/>
    </source>
</evidence>
<dbReference type="SUPFAM" id="SSF100920">
    <property type="entry name" value="Heat shock protein 70kD (HSP70), peptide-binding domain"/>
    <property type="match status" value="1"/>
</dbReference>
<evidence type="ECO:0000256" key="4">
    <source>
        <dbReference type="ARBA" id="ARBA00022741"/>
    </source>
</evidence>
<dbReference type="STRING" id="229920.ADM99_11730"/>
<dbReference type="Gene3D" id="2.60.34.10">
    <property type="entry name" value="Substrate Binding Domain Of DNAk, Chain A, domain 1"/>
    <property type="match status" value="1"/>
</dbReference>
<keyword evidence="4 8" id="KW-0547">Nucleotide-binding</keyword>
<dbReference type="FunFam" id="3.30.420.40:FF:000020">
    <property type="entry name" value="Chaperone protein HscA homolog"/>
    <property type="match status" value="1"/>
</dbReference>
<dbReference type="GO" id="GO:0140662">
    <property type="term" value="F:ATP-dependent protein folding chaperone"/>
    <property type="evidence" value="ECO:0007669"/>
    <property type="project" value="InterPro"/>
</dbReference>
<protein>
    <recommendedName>
        <fullName evidence="8">Chaperone protein DnaK</fullName>
    </recommendedName>
    <alternativeName>
        <fullName evidence="8">HSP70</fullName>
    </alternativeName>
    <alternativeName>
        <fullName evidence="8">Heat shock 70 kDa protein</fullName>
    </alternativeName>
    <alternativeName>
        <fullName evidence="8">Heat shock protein 70</fullName>
    </alternativeName>
</protein>
<dbReference type="InterPro" id="IPR012725">
    <property type="entry name" value="Chaperone_DnaK"/>
</dbReference>
<feature type="coiled-coil region" evidence="10">
    <location>
        <begin position="247"/>
        <end position="274"/>
    </location>
</feature>
<organism evidence="12 13">
    <name type="scientific">Leptolinea tardivitalis</name>
    <dbReference type="NCBI Taxonomy" id="229920"/>
    <lineage>
        <taxon>Bacteria</taxon>
        <taxon>Bacillati</taxon>
        <taxon>Chloroflexota</taxon>
        <taxon>Anaerolineae</taxon>
        <taxon>Anaerolineales</taxon>
        <taxon>Anaerolineaceae</taxon>
        <taxon>Leptolinea</taxon>
    </lineage>
</organism>
<evidence type="ECO:0000256" key="11">
    <source>
        <dbReference type="SAM" id="MobiDB-lite"/>
    </source>
</evidence>
<name>A0A0P6XPD2_9CHLR</name>
<comment type="caution">
    <text evidence="12">The sequence shown here is derived from an EMBL/GenBank/DDBJ whole genome shotgun (WGS) entry which is preliminary data.</text>
</comment>
<evidence type="ECO:0000313" key="12">
    <source>
        <dbReference type="EMBL" id="KPL70969.1"/>
    </source>
</evidence>
<keyword evidence="3 8" id="KW-0597">Phosphoprotein</keyword>
<dbReference type="CDD" id="cd10234">
    <property type="entry name" value="ASKHA_NBD_HSP70_DnaK-like"/>
    <property type="match status" value="1"/>
</dbReference>
<evidence type="ECO:0000313" key="13">
    <source>
        <dbReference type="Proteomes" id="UP000050430"/>
    </source>
</evidence>
<feature type="modified residue" description="Phosphothreonine; by autocatalysis" evidence="8">
    <location>
        <position position="198"/>
    </location>
</feature>
<reference evidence="12 13" key="1">
    <citation type="submission" date="2015-07" db="EMBL/GenBank/DDBJ databases">
        <title>Genome sequence of Leptolinea tardivitalis DSM 16556.</title>
        <authorList>
            <person name="Hemp J."/>
            <person name="Ward L.M."/>
            <person name="Pace L.A."/>
            <person name="Fischer W.W."/>
        </authorList>
    </citation>
    <scope>NUCLEOTIDE SEQUENCE [LARGE SCALE GENOMIC DNA]</scope>
    <source>
        <strain evidence="12 13">YMTK-2</strain>
    </source>
</reference>
<dbReference type="PROSITE" id="PS00297">
    <property type="entry name" value="HSP70_1"/>
    <property type="match status" value="1"/>
</dbReference>
<dbReference type="GO" id="GO:0005524">
    <property type="term" value="F:ATP binding"/>
    <property type="evidence" value="ECO:0007669"/>
    <property type="project" value="UniProtKB-UniRule"/>
</dbReference>
<dbReference type="FunFam" id="2.60.34.10:FF:000014">
    <property type="entry name" value="Chaperone protein DnaK HSP70"/>
    <property type="match status" value="1"/>
</dbReference>
<dbReference type="AlphaFoldDB" id="A0A0P6XPD2"/>
<keyword evidence="7 8" id="KW-0143">Chaperone</keyword>
<evidence type="ECO:0000256" key="5">
    <source>
        <dbReference type="ARBA" id="ARBA00022840"/>
    </source>
</evidence>
<sequence>MGKIIGIDLGTTNSVVAVMEGGDPVVITTAEGSRLCPSVVAFSKNGERLVGQTAKRQAVINSDNTISSIKRFMGRRYDEVEQERKMVPYSVVRGSGGDARVKITQTGKEYTPQEISAMILAKLKADAEAHLGQPVTQAVITVPAYFNDSQRQATKDAGRIAGLEVLRIINEPTASALAYGLEKKSNEKILVFDLGGGTFDVSVLEVGDGVFEVKATNGDTHLGGDDWDERIVNWMAEEFLKDQGIDLRNDRQALQRLREAAEKAKIELSTLMETEINLPYITADASGPRHLQLKLNRARFEQMTADLLNRCKGPFESALRDSGLTASAIDEVVLVGGSTRMPMVQELVRSLTGKEPNRGVNPDEVVAVGAAIQGGVLGGEVKDVLLLDVTPLTLGLETLGSVMTPLIERNTTIPVKKSQVFSTAEDNQTAVDIHVLQGERPMAGDNMSLGRFRLEGIPMAPRGIPQIEVTFDIDANGILNVSAKDKASGREQKVTITASTNLNKSEIDRLIKDAEANRSDDARRKTVVETRNQADTVAYAAEKIIKDNGGADHAALQEKINALRQAMNGEDVSRMQNLMQEVQQAMQSTASQTTASDSQSPVQEASPQGDVVDGEFKEA</sequence>
<evidence type="ECO:0000256" key="3">
    <source>
        <dbReference type="ARBA" id="ARBA00022553"/>
    </source>
</evidence>
<evidence type="ECO:0000256" key="10">
    <source>
        <dbReference type="SAM" id="Coils"/>
    </source>
</evidence>
<proteinExistence type="evidence at transcript level"/>
<dbReference type="Proteomes" id="UP000050430">
    <property type="component" value="Unassembled WGS sequence"/>
</dbReference>
<keyword evidence="10" id="KW-0175">Coiled coil</keyword>
<gene>
    <name evidence="8 12" type="primary">dnaK</name>
    <name evidence="12" type="ORF">ADM99_11730</name>
</gene>
<dbReference type="EMBL" id="LGCK01000012">
    <property type="protein sequence ID" value="KPL70969.1"/>
    <property type="molecule type" value="Genomic_DNA"/>
</dbReference>
<dbReference type="Gene3D" id="3.30.420.40">
    <property type="match status" value="2"/>
</dbReference>
<keyword evidence="13" id="KW-1185">Reference proteome</keyword>
<dbReference type="GO" id="GO:0051082">
    <property type="term" value="F:unfolded protein binding"/>
    <property type="evidence" value="ECO:0007669"/>
    <property type="project" value="InterPro"/>
</dbReference>
<dbReference type="RefSeq" id="WP_062422689.1">
    <property type="nucleotide sequence ID" value="NZ_BBYA01000011.1"/>
</dbReference>
<dbReference type="SUPFAM" id="SSF53067">
    <property type="entry name" value="Actin-like ATPase domain"/>
    <property type="match status" value="2"/>
</dbReference>
<dbReference type="InterPro" id="IPR029048">
    <property type="entry name" value="HSP70_C_sf"/>
</dbReference>
<evidence type="ECO:0000256" key="6">
    <source>
        <dbReference type="ARBA" id="ARBA00023016"/>
    </source>
</evidence>
<dbReference type="PRINTS" id="PR00301">
    <property type="entry name" value="HEATSHOCK70"/>
</dbReference>
<feature type="compositionally biased region" description="Low complexity" evidence="11">
    <location>
        <begin position="583"/>
        <end position="600"/>
    </location>
</feature>
<dbReference type="NCBIfam" id="NF001413">
    <property type="entry name" value="PRK00290.1"/>
    <property type="match status" value="1"/>
</dbReference>
<accession>A0A0P6XPD2</accession>
<dbReference type="Gene3D" id="3.90.640.10">
    <property type="entry name" value="Actin, Chain A, domain 4"/>
    <property type="match status" value="1"/>
</dbReference>
<dbReference type="InterPro" id="IPR029047">
    <property type="entry name" value="HSP70_peptide-bd_sf"/>
</dbReference>
<keyword evidence="5 8" id="KW-0067">ATP-binding</keyword>
<dbReference type="PANTHER" id="PTHR19375">
    <property type="entry name" value="HEAT SHOCK PROTEIN 70KDA"/>
    <property type="match status" value="1"/>
</dbReference>
<dbReference type="Pfam" id="PF00012">
    <property type="entry name" value="HSP70"/>
    <property type="match status" value="1"/>
</dbReference>
<dbReference type="NCBIfam" id="TIGR02350">
    <property type="entry name" value="prok_dnaK"/>
    <property type="match status" value="1"/>
</dbReference>
<dbReference type="OrthoDB" id="9766019at2"/>
<dbReference type="PROSITE" id="PS00329">
    <property type="entry name" value="HSP70_2"/>
    <property type="match status" value="1"/>
</dbReference>
<comment type="induction">
    <text evidence="8">By stress conditions e.g. heat shock.</text>
</comment>
<comment type="similarity">
    <text evidence="2 8 9">Belongs to the heat shock protein 70 family.</text>
</comment>
<evidence type="ECO:0000256" key="1">
    <source>
        <dbReference type="ARBA" id="ARBA00002290"/>
    </source>
</evidence>
<dbReference type="PROSITE" id="PS01036">
    <property type="entry name" value="HSP70_3"/>
    <property type="match status" value="1"/>
</dbReference>
<evidence type="ECO:0000256" key="7">
    <source>
        <dbReference type="ARBA" id="ARBA00023186"/>
    </source>
</evidence>
<comment type="function">
    <text evidence="1 8">Acts as a chaperone.</text>
</comment>
<feature type="region of interest" description="Disordered" evidence="11">
    <location>
        <begin position="582"/>
        <end position="619"/>
    </location>
</feature>
<dbReference type="InterPro" id="IPR018181">
    <property type="entry name" value="Heat_shock_70_CS"/>
</dbReference>
<dbReference type="Gene3D" id="1.20.1270.10">
    <property type="match status" value="1"/>
</dbReference>
<dbReference type="InterPro" id="IPR013126">
    <property type="entry name" value="Hsp_70_fam"/>
</dbReference>
<dbReference type="FunFam" id="3.30.420.40:FF:000004">
    <property type="entry name" value="Molecular chaperone DnaK"/>
    <property type="match status" value="1"/>
</dbReference>